<dbReference type="InterPro" id="IPR023849">
    <property type="entry name" value="TQXA_dom"/>
</dbReference>
<dbReference type="NCBIfam" id="TIGR03934">
    <property type="entry name" value="TQXA_dom"/>
    <property type="match status" value="1"/>
</dbReference>
<reference evidence="2" key="1">
    <citation type="submission" date="2022-05" db="EMBL/GenBank/DDBJ databases">
        <title>Draft genome sequence of Clostridium tertium strain CP3 isolated from Peru.</title>
        <authorList>
            <person name="Hurtado R."/>
            <person name="Lima L."/>
            <person name="Sousa T."/>
            <person name="Jaiswal A.K."/>
            <person name="Tiwari S."/>
            <person name="Maturrano L."/>
            <person name="Brenig B."/>
            <person name="Azevedo V."/>
        </authorList>
    </citation>
    <scope>NUCLEOTIDE SEQUENCE</scope>
    <source>
        <strain evidence="2">CP3</strain>
    </source>
</reference>
<organism evidence="2 3">
    <name type="scientific">Clostridium tertium</name>
    <dbReference type="NCBI Taxonomy" id="1559"/>
    <lineage>
        <taxon>Bacteria</taxon>
        <taxon>Bacillati</taxon>
        <taxon>Bacillota</taxon>
        <taxon>Clostridia</taxon>
        <taxon>Eubacteriales</taxon>
        <taxon>Clostridiaceae</taxon>
        <taxon>Clostridium</taxon>
    </lineage>
</organism>
<dbReference type="EMBL" id="JAMRYU010000010">
    <property type="protein sequence ID" value="MDC4240542.1"/>
    <property type="molecule type" value="Genomic_DNA"/>
</dbReference>
<dbReference type="Proteomes" id="UP001141183">
    <property type="component" value="Unassembled WGS sequence"/>
</dbReference>
<protein>
    <submittedName>
        <fullName evidence="2">Thioester domain-containing protein</fullName>
    </submittedName>
</protein>
<dbReference type="AlphaFoldDB" id="A0A9X3XP65"/>
<dbReference type="InterPro" id="IPR013552">
    <property type="entry name" value="Thioester_dom"/>
</dbReference>
<proteinExistence type="predicted"/>
<evidence type="ECO:0000313" key="2">
    <source>
        <dbReference type="EMBL" id="MDC4240542.1"/>
    </source>
</evidence>
<dbReference type="Gene3D" id="1.10.150.480">
    <property type="match status" value="1"/>
</dbReference>
<name>A0A9X3XP65_9CLOT</name>
<accession>A0A9X3XP65</accession>
<evidence type="ECO:0000313" key="3">
    <source>
        <dbReference type="Proteomes" id="UP001141183"/>
    </source>
</evidence>
<dbReference type="RefSeq" id="WP_272470342.1">
    <property type="nucleotide sequence ID" value="NZ_JAMRYU010000010.1"/>
</dbReference>
<sequence>MKSRCKNVIIIIGLTLILCNWSYSYWAIKLDNEVKITTDNYYVGEVEYENFNIKSKMIREVETNQIGYCLEIDKSYPKGEVFKENGYATKQLAGILASGYPSKSYSELKLYSEEEAYFATQIAVWSFVEGYDVNGFKGDTRVVEAIKKIYNEGIRADEQSYSNEYMLYYSTNEIQDIVLIKNEKSRLREENKKNMERKSVEENLIDGK</sequence>
<evidence type="ECO:0000259" key="1">
    <source>
        <dbReference type="Pfam" id="PF08341"/>
    </source>
</evidence>
<dbReference type="Pfam" id="PF08341">
    <property type="entry name" value="TED"/>
    <property type="match status" value="1"/>
</dbReference>
<feature type="domain" description="Thioester" evidence="1">
    <location>
        <begin position="67"/>
        <end position="152"/>
    </location>
</feature>
<keyword evidence="3" id="KW-1185">Reference proteome</keyword>
<gene>
    <name evidence="2" type="ORF">NE398_10260</name>
</gene>
<comment type="caution">
    <text evidence="2">The sequence shown here is derived from an EMBL/GenBank/DDBJ whole genome shotgun (WGS) entry which is preliminary data.</text>
</comment>